<dbReference type="SUPFAM" id="SSF51215">
    <property type="entry name" value="Regulatory protein AraC"/>
    <property type="match status" value="1"/>
</dbReference>
<dbReference type="InterPro" id="IPR003313">
    <property type="entry name" value="AraC-bd"/>
</dbReference>
<reference evidence="6 7" key="1">
    <citation type="submission" date="2018-07" db="EMBL/GenBank/DDBJ databases">
        <title>Genomic Encyclopedia of Type Strains, Phase III (KMG-III): the genomes of soil and plant-associated and newly described type strains.</title>
        <authorList>
            <person name="Whitman W."/>
        </authorList>
    </citation>
    <scope>NUCLEOTIDE SEQUENCE [LARGE SCALE GENOMIC DNA]</scope>
    <source>
        <strain evidence="6 7">CECT 8333</strain>
    </source>
</reference>
<evidence type="ECO:0000256" key="3">
    <source>
        <dbReference type="ARBA" id="ARBA00023159"/>
    </source>
</evidence>
<dbReference type="GO" id="GO:0003700">
    <property type="term" value="F:DNA-binding transcription factor activity"/>
    <property type="evidence" value="ECO:0007669"/>
    <property type="project" value="InterPro"/>
</dbReference>
<keyword evidence="7" id="KW-1185">Reference proteome</keyword>
<dbReference type="PANTHER" id="PTHR46796:SF6">
    <property type="entry name" value="ARAC SUBFAMILY"/>
    <property type="match status" value="1"/>
</dbReference>
<feature type="domain" description="HTH araC/xylS-type" evidence="5">
    <location>
        <begin position="184"/>
        <end position="282"/>
    </location>
</feature>
<dbReference type="PROSITE" id="PS00041">
    <property type="entry name" value="HTH_ARAC_FAMILY_1"/>
    <property type="match status" value="1"/>
</dbReference>
<keyword evidence="3" id="KW-0010">Activator</keyword>
<proteinExistence type="predicted"/>
<dbReference type="InterPro" id="IPR050204">
    <property type="entry name" value="AraC_XylS_family_regulators"/>
</dbReference>
<dbReference type="Gene3D" id="2.60.120.280">
    <property type="entry name" value="Regulatory protein AraC"/>
    <property type="match status" value="1"/>
</dbReference>
<dbReference type="InterPro" id="IPR037923">
    <property type="entry name" value="HTH-like"/>
</dbReference>
<dbReference type="OrthoDB" id="2237754at2"/>
<dbReference type="InterPro" id="IPR018062">
    <property type="entry name" value="HTH_AraC-typ_CS"/>
</dbReference>
<dbReference type="Pfam" id="PF02311">
    <property type="entry name" value="AraC_binding"/>
    <property type="match status" value="1"/>
</dbReference>
<dbReference type="Gene3D" id="1.10.10.60">
    <property type="entry name" value="Homeodomain-like"/>
    <property type="match status" value="2"/>
</dbReference>
<keyword evidence="4" id="KW-0804">Transcription</keyword>
<dbReference type="AlphaFoldDB" id="A0A369BBE6"/>
<evidence type="ECO:0000256" key="1">
    <source>
        <dbReference type="ARBA" id="ARBA00023015"/>
    </source>
</evidence>
<dbReference type="PANTHER" id="PTHR46796">
    <property type="entry name" value="HTH-TYPE TRANSCRIPTIONAL ACTIVATOR RHAS-RELATED"/>
    <property type="match status" value="1"/>
</dbReference>
<dbReference type="InterPro" id="IPR009057">
    <property type="entry name" value="Homeodomain-like_sf"/>
</dbReference>
<dbReference type="InterPro" id="IPR020449">
    <property type="entry name" value="Tscrpt_reg_AraC-type_HTH"/>
</dbReference>
<organism evidence="6 7">
    <name type="scientific">Fontibacillus phaseoli</name>
    <dbReference type="NCBI Taxonomy" id="1416533"/>
    <lineage>
        <taxon>Bacteria</taxon>
        <taxon>Bacillati</taxon>
        <taxon>Bacillota</taxon>
        <taxon>Bacilli</taxon>
        <taxon>Bacillales</taxon>
        <taxon>Paenibacillaceae</taxon>
        <taxon>Fontibacillus</taxon>
    </lineage>
</organism>
<gene>
    <name evidence="6" type="ORF">DFP94_106199</name>
</gene>
<dbReference type="PROSITE" id="PS01124">
    <property type="entry name" value="HTH_ARAC_FAMILY_2"/>
    <property type="match status" value="1"/>
</dbReference>
<dbReference type="Proteomes" id="UP000253090">
    <property type="component" value="Unassembled WGS sequence"/>
</dbReference>
<dbReference type="GO" id="GO:0043565">
    <property type="term" value="F:sequence-specific DNA binding"/>
    <property type="evidence" value="ECO:0007669"/>
    <property type="project" value="InterPro"/>
</dbReference>
<sequence length="294" mass="33592">MIQTSEYGTYGFRFADSPELPLCGLFAVGREREAETSYRWDGLTRDDGPLLLFQYTLAGEGVVEIGERKEVVDAGRAFLVDIPGDHRYYLPADKPEWAFYFLLFRPRLVQPAWDIIKDKLGDVADLPAGSAPIRKLREIFEDAREGKIGEPYTASSHVYQFVMELARFASSPDREQNTWPTAIRSAVRFIDTNYAGMIGQAQLAEESGLSKYHFLRTFSRYVGLTPNDYLNRVRIERSVELLNRTDWNIEAIASAVGYSSGSYFIKVFRKLTGQTPGQFREGQQLPYSRLFFDR</sequence>
<evidence type="ECO:0000313" key="6">
    <source>
        <dbReference type="EMBL" id="RCX18665.1"/>
    </source>
</evidence>
<keyword evidence="1" id="KW-0805">Transcription regulation</keyword>
<keyword evidence="2 6" id="KW-0238">DNA-binding</keyword>
<dbReference type="InterPro" id="IPR018060">
    <property type="entry name" value="HTH_AraC"/>
</dbReference>
<dbReference type="EMBL" id="QPJW01000006">
    <property type="protein sequence ID" value="RCX18665.1"/>
    <property type="molecule type" value="Genomic_DNA"/>
</dbReference>
<name>A0A369BBE6_9BACL</name>
<comment type="caution">
    <text evidence="6">The sequence shown here is derived from an EMBL/GenBank/DDBJ whole genome shotgun (WGS) entry which is preliminary data.</text>
</comment>
<dbReference type="SMART" id="SM00342">
    <property type="entry name" value="HTH_ARAC"/>
    <property type="match status" value="1"/>
</dbReference>
<dbReference type="Pfam" id="PF12833">
    <property type="entry name" value="HTH_18"/>
    <property type="match status" value="1"/>
</dbReference>
<evidence type="ECO:0000256" key="4">
    <source>
        <dbReference type="ARBA" id="ARBA00023163"/>
    </source>
</evidence>
<evidence type="ECO:0000259" key="5">
    <source>
        <dbReference type="PROSITE" id="PS01124"/>
    </source>
</evidence>
<evidence type="ECO:0000313" key="7">
    <source>
        <dbReference type="Proteomes" id="UP000253090"/>
    </source>
</evidence>
<protein>
    <submittedName>
        <fullName evidence="6">AraC-like DNA-binding protein</fullName>
    </submittedName>
</protein>
<evidence type="ECO:0000256" key="2">
    <source>
        <dbReference type="ARBA" id="ARBA00023125"/>
    </source>
</evidence>
<dbReference type="SUPFAM" id="SSF46689">
    <property type="entry name" value="Homeodomain-like"/>
    <property type="match status" value="2"/>
</dbReference>
<accession>A0A369BBE6</accession>
<dbReference type="RefSeq" id="WP_114497527.1">
    <property type="nucleotide sequence ID" value="NZ_QPJW01000006.1"/>
</dbReference>
<dbReference type="PRINTS" id="PR00032">
    <property type="entry name" value="HTHARAC"/>
</dbReference>